<dbReference type="SMART" id="SM00248">
    <property type="entry name" value="ANK"/>
    <property type="match status" value="3"/>
</dbReference>
<dbReference type="EMBL" id="JN885993">
    <property type="protein sequence ID" value="AEX62155.1"/>
    <property type="molecule type" value="Genomic_DNA"/>
</dbReference>
<dbReference type="SUPFAM" id="SSF48403">
    <property type="entry name" value="Ankyrin repeat"/>
    <property type="match status" value="1"/>
</dbReference>
<sequence>MNAANTNNFAVVKYLIEQGINYEVNNNFVLKCAVHHNQIDFVKYIIDSGCNLDDCNESLLEICVKKEYVELLDYFISINLCDTNYSALYKAIEFGNIIFTEKILSCHENIDIEKILEIAVKNNRWKVIQYLFCQNIIDYDYGTYNNITKTAFDNKKFETFEFLTNQYPDHECDSLIYTIAKNIIFEPSNICQDFIDLNLTETLLITEFIIYKNNCEVLDSLISLNDSAEYNSSILNISINYPNVLKYLLDTKHFDMYINQNIIESAKNINNASSIRLLQIYEKV</sequence>
<dbReference type="Pfam" id="PF12796">
    <property type="entry name" value="Ank_2"/>
    <property type="match status" value="1"/>
</dbReference>
<name>H2ECN2_9VIRU</name>
<dbReference type="InterPro" id="IPR002110">
    <property type="entry name" value="Ankyrin_rpt"/>
</dbReference>
<evidence type="ECO:0000313" key="1">
    <source>
        <dbReference type="EMBL" id="AEX62155.1"/>
    </source>
</evidence>
<gene>
    <name evidence="1" type="ORF">c7_R1293</name>
</gene>
<accession>H2ECN2</accession>
<proteinExistence type="predicted"/>
<dbReference type="InterPro" id="IPR036770">
    <property type="entry name" value="Ankyrin_rpt-contain_sf"/>
</dbReference>
<organism evidence="1">
    <name type="scientific">Megavirus courdo7</name>
    <dbReference type="NCBI Taxonomy" id="1128135"/>
    <lineage>
        <taxon>Viruses</taxon>
        <taxon>Varidnaviria</taxon>
        <taxon>Bamfordvirae</taxon>
        <taxon>Nucleocytoviricota</taxon>
        <taxon>Megaviricetes</taxon>
        <taxon>Imitervirales</taxon>
        <taxon>Mimiviridae</taxon>
        <taxon>Megamimivirinae</taxon>
        <taxon>Megavirus</taxon>
    </lineage>
</organism>
<dbReference type="Gene3D" id="1.25.40.20">
    <property type="entry name" value="Ankyrin repeat-containing domain"/>
    <property type="match status" value="1"/>
</dbReference>
<protein>
    <submittedName>
        <fullName evidence="1">Putative ankyrin repeat protein</fullName>
    </submittedName>
</protein>
<reference evidence="1" key="1">
    <citation type="submission" date="2011-10" db="EMBL/GenBank/DDBJ databases">
        <title>Provirophages and transpovirons: unique mobilome of giant viruses.</title>
        <authorList>
            <person name="Desnues C."/>
            <person name="LaScola B."/>
            <person name="Yutin N."/>
            <person name="Fournous G."/>
            <person name="Koonin E."/>
            <person name="Raoult D."/>
        </authorList>
    </citation>
    <scope>NUCLEOTIDE SEQUENCE</scope>
    <source>
        <strain evidence="1">Mv13-c7</strain>
    </source>
</reference>